<evidence type="ECO:0000313" key="1">
    <source>
        <dbReference type="EMBL" id="KIL62868.1"/>
    </source>
</evidence>
<proteinExistence type="predicted"/>
<accession>A0A0C2X2D4</accession>
<organism evidence="1 2">
    <name type="scientific">Amanita muscaria (strain Koide BX008)</name>
    <dbReference type="NCBI Taxonomy" id="946122"/>
    <lineage>
        <taxon>Eukaryota</taxon>
        <taxon>Fungi</taxon>
        <taxon>Dikarya</taxon>
        <taxon>Basidiomycota</taxon>
        <taxon>Agaricomycotina</taxon>
        <taxon>Agaricomycetes</taxon>
        <taxon>Agaricomycetidae</taxon>
        <taxon>Agaricales</taxon>
        <taxon>Pluteineae</taxon>
        <taxon>Amanitaceae</taxon>
        <taxon>Amanita</taxon>
    </lineage>
</organism>
<protein>
    <submittedName>
        <fullName evidence="1">Uncharacterized protein</fullName>
    </submittedName>
</protein>
<name>A0A0C2X2D4_AMAMK</name>
<dbReference type="Proteomes" id="UP000054549">
    <property type="component" value="Unassembled WGS sequence"/>
</dbReference>
<dbReference type="InParanoid" id="A0A0C2X2D4"/>
<sequence>MCAERLTNVGCGECIEVAPYQRVSDLTRRNCVANISADLSSLSTGIQFRNSKGIGLIWKAMVPFNLLFFSP</sequence>
<dbReference type="EMBL" id="KN818265">
    <property type="protein sequence ID" value="KIL62868.1"/>
    <property type="molecule type" value="Genomic_DNA"/>
</dbReference>
<evidence type="ECO:0000313" key="2">
    <source>
        <dbReference type="Proteomes" id="UP000054549"/>
    </source>
</evidence>
<dbReference type="HOGENOM" id="CLU_2739510_0_0_1"/>
<gene>
    <name evidence="1" type="ORF">M378DRAFT_165143</name>
</gene>
<reference evidence="1 2" key="1">
    <citation type="submission" date="2014-04" db="EMBL/GenBank/DDBJ databases">
        <title>Evolutionary Origins and Diversification of the Mycorrhizal Mutualists.</title>
        <authorList>
            <consortium name="DOE Joint Genome Institute"/>
            <consortium name="Mycorrhizal Genomics Consortium"/>
            <person name="Kohler A."/>
            <person name="Kuo A."/>
            <person name="Nagy L.G."/>
            <person name="Floudas D."/>
            <person name="Copeland A."/>
            <person name="Barry K.W."/>
            <person name="Cichocki N."/>
            <person name="Veneault-Fourrey C."/>
            <person name="LaButti K."/>
            <person name="Lindquist E.A."/>
            <person name="Lipzen A."/>
            <person name="Lundell T."/>
            <person name="Morin E."/>
            <person name="Murat C."/>
            <person name="Riley R."/>
            <person name="Ohm R."/>
            <person name="Sun H."/>
            <person name="Tunlid A."/>
            <person name="Henrissat B."/>
            <person name="Grigoriev I.V."/>
            <person name="Hibbett D.S."/>
            <person name="Martin F."/>
        </authorList>
    </citation>
    <scope>NUCLEOTIDE SEQUENCE [LARGE SCALE GENOMIC DNA]</scope>
    <source>
        <strain evidence="1 2">Koide BX008</strain>
    </source>
</reference>
<dbReference type="AlphaFoldDB" id="A0A0C2X2D4"/>
<keyword evidence="2" id="KW-1185">Reference proteome</keyword>